<dbReference type="OrthoDB" id="9938900at2759"/>
<dbReference type="GO" id="GO:0004930">
    <property type="term" value="F:G protein-coupled receptor activity"/>
    <property type="evidence" value="ECO:0007669"/>
    <property type="project" value="UniProtKB-KW"/>
</dbReference>
<evidence type="ECO:0000256" key="10">
    <source>
        <dbReference type="SAM" id="Phobius"/>
    </source>
</evidence>
<dbReference type="FunFam" id="1.20.1070.10:FF:000464">
    <property type="entry name" value="Trace amine-associated receptor 1"/>
    <property type="match status" value="1"/>
</dbReference>
<evidence type="ECO:0000256" key="4">
    <source>
        <dbReference type="ARBA" id="ARBA00022989"/>
    </source>
</evidence>
<protein>
    <submittedName>
        <fullName evidence="12">Adenosine receptor A3-like</fullName>
    </submittedName>
</protein>
<feature type="transmembrane region" description="Helical" evidence="10">
    <location>
        <begin position="277"/>
        <end position="295"/>
    </location>
</feature>
<dbReference type="SUPFAM" id="SSF81321">
    <property type="entry name" value="Family A G protein-coupled receptor-like"/>
    <property type="match status" value="1"/>
</dbReference>
<feature type="compositionally biased region" description="Polar residues" evidence="9">
    <location>
        <begin position="352"/>
        <end position="365"/>
    </location>
</feature>
<comment type="subcellular location">
    <subcellularLocation>
        <location evidence="1">Cell membrane</location>
        <topology evidence="1">Multi-pass membrane protein</topology>
    </subcellularLocation>
</comment>
<dbReference type="PROSITE" id="PS50262">
    <property type="entry name" value="G_PROTEIN_RECEP_F1_2"/>
    <property type="match status" value="1"/>
</dbReference>
<feature type="domain" description="G-protein coupled receptors family 1 profile" evidence="11">
    <location>
        <begin position="40"/>
        <end position="296"/>
    </location>
</feature>
<dbReference type="AlphaFoldDB" id="A0A9Q9Z009"/>
<dbReference type="KEGG" id="ccar:109105121"/>
<feature type="transmembrane region" description="Helical" evidence="10">
    <location>
        <begin position="142"/>
        <end position="169"/>
    </location>
</feature>
<dbReference type="GeneID" id="109105121"/>
<dbReference type="CDD" id="cd00637">
    <property type="entry name" value="7tm_classA_rhodopsin-like"/>
    <property type="match status" value="1"/>
</dbReference>
<feature type="transmembrane region" description="Helical" evidence="10">
    <location>
        <begin position="59"/>
        <end position="81"/>
    </location>
</feature>
<dbReference type="InterPro" id="IPR000276">
    <property type="entry name" value="GPCR_Rhodpsn"/>
</dbReference>
<feature type="transmembrane region" description="Helical" evidence="10">
    <location>
        <begin position="23"/>
        <end position="47"/>
    </location>
</feature>
<name>A0A9Q9Z009_CYPCA</name>
<dbReference type="Pfam" id="PF00001">
    <property type="entry name" value="7tm_1"/>
    <property type="match status" value="1"/>
</dbReference>
<proteinExistence type="predicted"/>
<evidence type="ECO:0000256" key="1">
    <source>
        <dbReference type="ARBA" id="ARBA00004651"/>
    </source>
</evidence>
<evidence type="ECO:0000256" key="8">
    <source>
        <dbReference type="ARBA" id="ARBA00023224"/>
    </source>
</evidence>
<evidence type="ECO:0000256" key="5">
    <source>
        <dbReference type="ARBA" id="ARBA00023040"/>
    </source>
</evidence>
<dbReference type="RefSeq" id="XP_042629533.1">
    <property type="nucleotide sequence ID" value="XM_042773599.1"/>
</dbReference>
<evidence type="ECO:0000256" key="3">
    <source>
        <dbReference type="ARBA" id="ARBA00022692"/>
    </source>
</evidence>
<evidence type="ECO:0000256" key="6">
    <source>
        <dbReference type="ARBA" id="ARBA00023136"/>
    </source>
</evidence>
<dbReference type="GO" id="GO:0005886">
    <property type="term" value="C:plasma membrane"/>
    <property type="evidence" value="ECO:0007669"/>
    <property type="project" value="UniProtKB-SubCell"/>
</dbReference>
<evidence type="ECO:0000313" key="12">
    <source>
        <dbReference type="RefSeq" id="XP_042629533.1"/>
    </source>
</evidence>
<keyword evidence="5" id="KW-0297">G-protein coupled receptor</keyword>
<sequence>MSVCLSVSKCLHLNAHVNMQWTAVVYAALMTGSSICSVLGNLLLLLVVLLNRSLQTDTWVLTLSFCLCDLALGISTIPFGIHNSLSQVKSYPTKSATCKGSAFLFLLLQLASIHSLTWVTVDKFREICFALSYPVIFTAYRAKIILAMVWVYSILNAALPLFGFGSYVYSETKFLCVPSFKPSSIAFNMLFMVVGIIIPIVLMCSMYGYIVYIARNQVRRGTFVCNEDHCFYVPANNYFKSSIVMVTTIVCLLICWLPYIVICFYETLTGKESPQPASAVATWLVLFTSALNPWINSMTQMRYRAALRKTLNKIWQMFEYFRKNSLSQCTTIQPRLESNSFSSPAPSVPPALQTNNEPQQELTLV</sequence>
<evidence type="ECO:0000256" key="7">
    <source>
        <dbReference type="ARBA" id="ARBA00023170"/>
    </source>
</evidence>
<keyword evidence="3 10" id="KW-0812">Transmembrane</keyword>
<gene>
    <name evidence="12" type="primary">LOC109105121</name>
</gene>
<keyword evidence="8" id="KW-0807">Transducer</keyword>
<evidence type="ECO:0000256" key="2">
    <source>
        <dbReference type="ARBA" id="ARBA00022475"/>
    </source>
</evidence>
<reference evidence="12" key="1">
    <citation type="submission" date="2025-08" db="UniProtKB">
        <authorList>
            <consortium name="RefSeq"/>
        </authorList>
    </citation>
    <scope>IDENTIFICATION</scope>
    <source>
        <tissue evidence="12">Muscle</tissue>
    </source>
</reference>
<dbReference type="InterPro" id="IPR017452">
    <property type="entry name" value="GPCR_Rhodpsn_7TM"/>
</dbReference>
<feature type="region of interest" description="Disordered" evidence="9">
    <location>
        <begin position="337"/>
        <end position="365"/>
    </location>
</feature>
<keyword evidence="4 10" id="KW-1133">Transmembrane helix</keyword>
<accession>A0A9Q9Z009</accession>
<evidence type="ECO:0000256" key="9">
    <source>
        <dbReference type="SAM" id="MobiDB-lite"/>
    </source>
</evidence>
<keyword evidence="6 10" id="KW-0472">Membrane</keyword>
<keyword evidence="2" id="KW-1003">Cell membrane</keyword>
<feature type="transmembrane region" description="Helical" evidence="10">
    <location>
        <begin position="189"/>
        <end position="212"/>
    </location>
</feature>
<dbReference type="PANTHER" id="PTHR22752">
    <property type="entry name" value="G PROTEIN-COUPLED RECEPTOR"/>
    <property type="match status" value="1"/>
</dbReference>
<evidence type="ECO:0000259" key="11">
    <source>
        <dbReference type="PROSITE" id="PS50262"/>
    </source>
</evidence>
<dbReference type="Proteomes" id="UP001155660">
    <property type="component" value="Chromosome A17"/>
</dbReference>
<organism evidence="12">
    <name type="scientific">Cyprinus carpio</name>
    <name type="common">Common carp</name>
    <dbReference type="NCBI Taxonomy" id="7962"/>
    <lineage>
        <taxon>Eukaryota</taxon>
        <taxon>Metazoa</taxon>
        <taxon>Chordata</taxon>
        <taxon>Craniata</taxon>
        <taxon>Vertebrata</taxon>
        <taxon>Euteleostomi</taxon>
        <taxon>Actinopterygii</taxon>
        <taxon>Neopterygii</taxon>
        <taxon>Teleostei</taxon>
        <taxon>Ostariophysi</taxon>
        <taxon>Cypriniformes</taxon>
        <taxon>Cyprinidae</taxon>
        <taxon>Cyprininae</taxon>
        <taxon>Cyprinus</taxon>
    </lineage>
</organism>
<dbReference type="PANTHER" id="PTHR22752:SF14">
    <property type="entry name" value="G-PROTEIN COUPLED RECEPTORS FAMILY 1 PROFILE DOMAIN-CONTAINING PROTEIN"/>
    <property type="match status" value="1"/>
</dbReference>
<keyword evidence="7" id="KW-0675">Receptor</keyword>
<feature type="transmembrane region" description="Helical" evidence="10">
    <location>
        <begin position="243"/>
        <end position="265"/>
    </location>
</feature>
<feature type="transmembrane region" description="Helical" evidence="10">
    <location>
        <begin position="101"/>
        <end position="121"/>
    </location>
</feature>